<dbReference type="CDD" id="cd02440">
    <property type="entry name" value="AdoMet_MTases"/>
    <property type="match status" value="1"/>
</dbReference>
<dbReference type="PANTHER" id="PTHR43861:SF1">
    <property type="entry name" value="TRANS-ACONITATE 2-METHYLTRANSFERASE"/>
    <property type="match status" value="1"/>
</dbReference>
<dbReference type="Pfam" id="PF13649">
    <property type="entry name" value="Methyltransf_25"/>
    <property type="match status" value="1"/>
</dbReference>
<dbReference type="InterPro" id="IPR041698">
    <property type="entry name" value="Methyltransf_25"/>
</dbReference>
<dbReference type="Gene3D" id="2.20.25.110">
    <property type="entry name" value="S-adenosyl-L-methionine-dependent methyltransferases"/>
    <property type="match status" value="1"/>
</dbReference>
<dbReference type="InterPro" id="IPR029063">
    <property type="entry name" value="SAM-dependent_MTases_sf"/>
</dbReference>
<dbReference type="Proteomes" id="UP000551709">
    <property type="component" value="Chromosome"/>
</dbReference>
<sequence length="202" mass="22820">MIDLCCGTGRLANKFLSGGWLSVICIDLSTDQLAFARCVAPDATFSCQDARSFSWHEQANLVVSMCDSLAHMCSTDDLLAVFKSVCRALKPGGLFIFDLNDDQGFSERRNGPFNIARSDHVATGMSVYNYETRRTNLNVTLCSLADERWIRADFAFEQTYYERPLVEKLLRDAGLSLVDCFDTKLDLKFDFELGRRMYVATR</sequence>
<dbReference type="AlphaFoldDB" id="A0A8U0FR00"/>
<dbReference type="RefSeq" id="WP_166103018.1">
    <property type="nucleotide sequence ID" value="NZ_CP096255.1"/>
</dbReference>
<dbReference type="Gene3D" id="3.40.50.150">
    <property type="entry name" value="Vaccinia Virus protein VP39"/>
    <property type="match status" value="1"/>
</dbReference>
<gene>
    <name evidence="4" type="ORF">HAP41_0000009850</name>
</gene>
<evidence type="ECO:0000259" key="3">
    <source>
        <dbReference type="Pfam" id="PF13649"/>
    </source>
</evidence>
<dbReference type="SUPFAM" id="SSF53335">
    <property type="entry name" value="S-adenosyl-L-methionine-dependent methyltransferases"/>
    <property type="match status" value="1"/>
</dbReference>
<dbReference type="GO" id="GO:0008168">
    <property type="term" value="F:methyltransferase activity"/>
    <property type="evidence" value="ECO:0007669"/>
    <property type="project" value="UniProtKB-KW"/>
</dbReference>
<feature type="domain" description="Methyltransferase" evidence="3">
    <location>
        <begin position="2"/>
        <end position="93"/>
    </location>
</feature>
<reference evidence="4" key="1">
    <citation type="journal article" date="2017" name="Syst. Appl. Microbiol.">
        <title>Soybeans inoculated with root zone soils of Canadian native legumes harbour diverse and novel Bradyrhizobium spp. that possess agricultural potential.</title>
        <authorList>
            <person name="Bromfield E.S.P."/>
            <person name="Cloutier S."/>
            <person name="Tambong J.T."/>
            <person name="Tran Thi T.V."/>
        </authorList>
    </citation>
    <scope>NUCLEOTIDE SEQUENCE</scope>
    <source>
        <strain evidence="4">1S5</strain>
    </source>
</reference>
<accession>A0A8U0FR00</accession>
<dbReference type="GO" id="GO:0032259">
    <property type="term" value="P:methylation"/>
    <property type="evidence" value="ECO:0007669"/>
    <property type="project" value="UniProtKB-KW"/>
</dbReference>
<keyword evidence="2" id="KW-0808">Transferase</keyword>
<evidence type="ECO:0000256" key="1">
    <source>
        <dbReference type="ARBA" id="ARBA00022603"/>
    </source>
</evidence>
<protein>
    <submittedName>
        <fullName evidence="4">Class I SAM-dependent methyltransferase</fullName>
    </submittedName>
</protein>
<evidence type="ECO:0000256" key="2">
    <source>
        <dbReference type="ARBA" id="ARBA00022679"/>
    </source>
</evidence>
<name>A0A8U0FR00_9BRAD</name>
<dbReference type="EMBL" id="CP096255">
    <property type="protein sequence ID" value="UPT89240.1"/>
    <property type="molecule type" value="Genomic_DNA"/>
</dbReference>
<evidence type="ECO:0000313" key="4">
    <source>
        <dbReference type="EMBL" id="UPT89240.1"/>
    </source>
</evidence>
<dbReference type="PANTHER" id="PTHR43861">
    <property type="entry name" value="TRANS-ACONITATE 2-METHYLTRANSFERASE-RELATED"/>
    <property type="match status" value="1"/>
</dbReference>
<keyword evidence="1 4" id="KW-0489">Methyltransferase</keyword>
<organism evidence="4 5">
    <name type="scientific">Bradyrhizobium barranii subsp. apii</name>
    <dbReference type="NCBI Taxonomy" id="2819348"/>
    <lineage>
        <taxon>Bacteria</taxon>
        <taxon>Pseudomonadati</taxon>
        <taxon>Pseudomonadota</taxon>
        <taxon>Alphaproteobacteria</taxon>
        <taxon>Hyphomicrobiales</taxon>
        <taxon>Nitrobacteraceae</taxon>
        <taxon>Bradyrhizobium</taxon>
        <taxon>Bradyrhizobium barranii</taxon>
    </lineage>
</organism>
<evidence type="ECO:0000313" key="5">
    <source>
        <dbReference type="Proteomes" id="UP000551709"/>
    </source>
</evidence>
<proteinExistence type="predicted"/>
<reference evidence="4" key="2">
    <citation type="submission" date="2022-04" db="EMBL/GenBank/DDBJ databases">
        <authorList>
            <person name="Bromfield E.S.P."/>
            <person name="Cloutier S."/>
        </authorList>
    </citation>
    <scope>NUCLEOTIDE SEQUENCE</scope>
    <source>
        <strain evidence="4">1S5</strain>
    </source>
</reference>